<sequence length="70" mass="7797">MIVCTSAVSAFFVPQEGQTAAKGHDKVLPHVPQPSSYAIARRNQQLASKRFVVVPWPHFPLSMVSWHIVD</sequence>
<organism evidence="1 2">
    <name type="scientific">Pleurodeles waltl</name>
    <name type="common">Iberian ribbed newt</name>
    <dbReference type="NCBI Taxonomy" id="8319"/>
    <lineage>
        <taxon>Eukaryota</taxon>
        <taxon>Metazoa</taxon>
        <taxon>Chordata</taxon>
        <taxon>Craniata</taxon>
        <taxon>Vertebrata</taxon>
        <taxon>Euteleostomi</taxon>
        <taxon>Amphibia</taxon>
        <taxon>Batrachia</taxon>
        <taxon>Caudata</taxon>
        <taxon>Salamandroidea</taxon>
        <taxon>Salamandridae</taxon>
        <taxon>Pleurodelinae</taxon>
        <taxon>Pleurodeles</taxon>
    </lineage>
</organism>
<dbReference type="AlphaFoldDB" id="A0AAV7TPQ1"/>
<evidence type="ECO:0008006" key="3">
    <source>
        <dbReference type="Google" id="ProtNLM"/>
    </source>
</evidence>
<name>A0AAV7TPQ1_PLEWA</name>
<protein>
    <recommendedName>
        <fullName evidence="3">Secreted protein</fullName>
    </recommendedName>
</protein>
<evidence type="ECO:0000313" key="1">
    <source>
        <dbReference type="EMBL" id="KAJ1178441.1"/>
    </source>
</evidence>
<reference evidence="1" key="1">
    <citation type="journal article" date="2022" name="bioRxiv">
        <title>Sequencing and chromosome-scale assembly of the giantPleurodeles waltlgenome.</title>
        <authorList>
            <person name="Brown T."/>
            <person name="Elewa A."/>
            <person name="Iarovenko S."/>
            <person name="Subramanian E."/>
            <person name="Araus A.J."/>
            <person name="Petzold A."/>
            <person name="Susuki M."/>
            <person name="Suzuki K.-i.T."/>
            <person name="Hayashi T."/>
            <person name="Toyoda A."/>
            <person name="Oliveira C."/>
            <person name="Osipova E."/>
            <person name="Leigh N.D."/>
            <person name="Simon A."/>
            <person name="Yun M.H."/>
        </authorList>
    </citation>
    <scope>NUCLEOTIDE SEQUENCE</scope>
    <source>
        <strain evidence="1">20211129_DDA</strain>
        <tissue evidence="1">Liver</tissue>
    </source>
</reference>
<gene>
    <name evidence="1" type="ORF">NDU88_003687</name>
</gene>
<accession>A0AAV7TPQ1</accession>
<keyword evidence="2" id="KW-1185">Reference proteome</keyword>
<dbReference type="EMBL" id="JANPWB010000006">
    <property type="protein sequence ID" value="KAJ1178441.1"/>
    <property type="molecule type" value="Genomic_DNA"/>
</dbReference>
<evidence type="ECO:0000313" key="2">
    <source>
        <dbReference type="Proteomes" id="UP001066276"/>
    </source>
</evidence>
<dbReference type="Proteomes" id="UP001066276">
    <property type="component" value="Chromosome 3_2"/>
</dbReference>
<proteinExistence type="predicted"/>
<comment type="caution">
    <text evidence="1">The sequence shown here is derived from an EMBL/GenBank/DDBJ whole genome shotgun (WGS) entry which is preliminary data.</text>
</comment>